<dbReference type="Proteomes" id="UP000827092">
    <property type="component" value="Unassembled WGS sequence"/>
</dbReference>
<name>A0AAV6U3G4_9ARAC</name>
<sequence>MSNAVYISTSILKSDILLHMPYLSQQSTCTRIENDAPLFDVLWDELTWIPAPVTDSKQYVFSSLNNSFYVIFLTS</sequence>
<reference evidence="1 2" key="1">
    <citation type="journal article" date="2022" name="Nat. Ecol. Evol.">
        <title>A masculinizing supergene underlies an exaggerated male reproductive morph in a spider.</title>
        <authorList>
            <person name="Hendrickx F."/>
            <person name="De Corte Z."/>
            <person name="Sonet G."/>
            <person name="Van Belleghem S.M."/>
            <person name="Kostlbacher S."/>
            <person name="Vangestel C."/>
        </authorList>
    </citation>
    <scope>NUCLEOTIDE SEQUENCE [LARGE SCALE GENOMIC DNA]</scope>
    <source>
        <strain evidence="1">W744_W776</strain>
    </source>
</reference>
<gene>
    <name evidence="1" type="ORF">JTE90_022842</name>
</gene>
<comment type="caution">
    <text evidence="1">The sequence shown here is derived from an EMBL/GenBank/DDBJ whole genome shotgun (WGS) entry which is preliminary data.</text>
</comment>
<dbReference type="EMBL" id="JAFNEN010000689">
    <property type="protein sequence ID" value="KAG8178519.1"/>
    <property type="molecule type" value="Genomic_DNA"/>
</dbReference>
<protein>
    <submittedName>
        <fullName evidence="1">Uncharacterized protein</fullName>
    </submittedName>
</protein>
<evidence type="ECO:0000313" key="2">
    <source>
        <dbReference type="Proteomes" id="UP000827092"/>
    </source>
</evidence>
<accession>A0AAV6U3G4</accession>
<keyword evidence="2" id="KW-1185">Reference proteome</keyword>
<dbReference type="AlphaFoldDB" id="A0AAV6U3G4"/>
<evidence type="ECO:0000313" key="1">
    <source>
        <dbReference type="EMBL" id="KAG8178519.1"/>
    </source>
</evidence>
<organism evidence="1 2">
    <name type="scientific">Oedothorax gibbosus</name>
    <dbReference type="NCBI Taxonomy" id="931172"/>
    <lineage>
        <taxon>Eukaryota</taxon>
        <taxon>Metazoa</taxon>
        <taxon>Ecdysozoa</taxon>
        <taxon>Arthropoda</taxon>
        <taxon>Chelicerata</taxon>
        <taxon>Arachnida</taxon>
        <taxon>Araneae</taxon>
        <taxon>Araneomorphae</taxon>
        <taxon>Entelegynae</taxon>
        <taxon>Araneoidea</taxon>
        <taxon>Linyphiidae</taxon>
        <taxon>Erigoninae</taxon>
        <taxon>Oedothorax</taxon>
    </lineage>
</organism>
<proteinExistence type="predicted"/>